<evidence type="ECO:0000313" key="2">
    <source>
        <dbReference type="Proteomes" id="UP000198553"/>
    </source>
</evidence>
<dbReference type="Proteomes" id="UP000198553">
    <property type="component" value="Unassembled WGS sequence"/>
</dbReference>
<evidence type="ECO:0000313" key="1">
    <source>
        <dbReference type="EMBL" id="SEM72399.1"/>
    </source>
</evidence>
<dbReference type="AlphaFoldDB" id="A0A1H8ARG3"/>
<sequence>MENHVFTVKGKWEGDRLGLGKIEAEDWETVISTPRQLDGPGTGANPEELLIAAAANCYLITLAAILSNRKVEYSQLEISSDGIVSKDGKHLNFEKIIHKPVIHVSNLDSEEAIIQLAERAEKACFISQTLKGNVEVSVEPVVRRSS</sequence>
<dbReference type="Pfam" id="PF02566">
    <property type="entry name" value="OsmC"/>
    <property type="match status" value="1"/>
</dbReference>
<dbReference type="SUPFAM" id="SSF82784">
    <property type="entry name" value="OsmC-like"/>
    <property type="match status" value="1"/>
</dbReference>
<dbReference type="InterPro" id="IPR036102">
    <property type="entry name" value="OsmC/Ohrsf"/>
</dbReference>
<name>A0A1H8ARG3_9BACI</name>
<organism evidence="1 2">
    <name type="scientific">Mesobacillus persicus</name>
    <dbReference type="NCBI Taxonomy" id="930146"/>
    <lineage>
        <taxon>Bacteria</taxon>
        <taxon>Bacillati</taxon>
        <taxon>Bacillota</taxon>
        <taxon>Bacilli</taxon>
        <taxon>Bacillales</taxon>
        <taxon>Bacillaceae</taxon>
        <taxon>Mesobacillus</taxon>
    </lineage>
</organism>
<dbReference type="InterPro" id="IPR003718">
    <property type="entry name" value="OsmC/Ohr_fam"/>
</dbReference>
<reference evidence="2" key="1">
    <citation type="submission" date="2016-10" db="EMBL/GenBank/DDBJ databases">
        <authorList>
            <person name="Varghese N."/>
            <person name="Submissions S."/>
        </authorList>
    </citation>
    <scope>NUCLEOTIDE SEQUENCE [LARGE SCALE GENOMIC DNA]</scope>
    <source>
        <strain evidence="2">B48,IBRC-M 10115,DSM 25386,CECT 8001</strain>
    </source>
</reference>
<protein>
    <submittedName>
        <fullName evidence="1">Peroxiredoxin, SACOL1771 subfamily</fullName>
    </submittedName>
</protein>
<accession>A0A1H8ARG3</accession>
<dbReference type="EMBL" id="FOBW01000005">
    <property type="protein sequence ID" value="SEM72399.1"/>
    <property type="molecule type" value="Genomic_DNA"/>
</dbReference>
<gene>
    <name evidence="1" type="ORF">SAMN05192533_10597</name>
</gene>
<dbReference type="InterPro" id="IPR015946">
    <property type="entry name" value="KH_dom-like_a/b"/>
</dbReference>
<dbReference type="PANTHER" id="PTHR42830">
    <property type="entry name" value="OSMOTICALLY INDUCIBLE FAMILY PROTEIN"/>
    <property type="match status" value="1"/>
</dbReference>
<dbReference type="InterPro" id="IPR052707">
    <property type="entry name" value="OsmC_Ohr_Peroxiredoxin"/>
</dbReference>
<keyword evidence="2" id="KW-1185">Reference proteome</keyword>
<dbReference type="OrthoDB" id="2242871at2"/>
<dbReference type="Gene3D" id="3.30.300.20">
    <property type="match status" value="1"/>
</dbReference>
<dbReference type="STRING" id="930146.SAMN05192533_10597"/>
<dbReference type="PANTHER" id="PTHR42830:SF2">
    <property type="entry name" value="OSMC_OHR FAMILY PROTEIN"/>
    <property type="match status" value="1"/>
</dbReference>
<dbReference type="RefSeq" id="WP_090743810.1">
    <property type="nucleotide sequence ID" value="NZ_FOBW01000005.1"/>
</dbReference>
<proteinExistence type="predicted"/>